<protein>
    <submittedName>
        <fullName evidence="2">Uncharacterized protein</fullName>
    </submittedName>
</protein>
<evidence type="ECO:0000313" key="3">
    <source>
        <dbReference type="Proteomes" id="UP000299102"/>
    </source>
</evidence>
<keyword evidence="1" id="KW-0812">Transmembrane</keyword>
<feature type="transmembrane region" description="Helical" evidence="1">
    <location>
        <begin position="86"/>
        <end position="103"/>
    </location>
</feature>
<comment type="caution">
    <text evidence="2">The sequence shown here is derived from an EMBL/GenBank/DDBJ whole genome shotgun (WGS) entry which is preliminary data.</text>
</comment>
<dbReference type="Proteomes" id="UP000299102">
    <property type="component" value="Unassembled WGS sequence"/>
</dbReference>
<organism evidence="2 3">
    <name type="scientific">Eumeta variegata</name>
    <name type="common">Bagworm moth</name>
    <name type="synonym">Eumeta japonica</name>
    <dbReference type="NCBI Taxonomy" id="151549"/>
    <lineage>
        <taxon>Eukaryota</taxon>
        <taxon>Metazoa</taxon>
        <taxon>Ecdysozoa</taxon>
        <taxon>Arthropoda</taxon>
        <taxon>Hexapoda</taxon>
        <taxon>Insecta</taxon>
        <taxon>Pterygota</taxon>
        <taxon>Neoptera</taxon>
        <taxon>Endopterygota</taxon>
        <taxon>Lepidoptera</taxon>
        <taxon>Glossata</taxon>
        <taxon>Ditrysia</taxon>
        <taxon>Tineoidea</taxon>
        <taxon>Psychidae</taxon>
        <taxon>Oiketicinae</taxon>
        <taxon>Eumeta</taxon>
    </lineage>
</organism>
<evidence type="ECO:0000256" key="1">
    <source>
        <dbReference type="SAM" id="Phobius"/>
    </source>
</evidence>
<accession>A0A4C1UD26</accession>
<dbReference type="EMBL" id="BGZK01000156">
    <property type="protein sequence ID" value="GBP24030.1"/>
    <property type="molecule type" value="Genomic_DNA"/>
</dbReference>
<keyword evidence="3" id="KW-1185">Reference proteome</keyword>
<gene>
    <name evidence="2" type="ORF">EVAR_10131_1</name>
</gene>
<sequence>MQCHRHQKHRVELRPREDRPWSFNLSEIKPLIRQAPGSGLCIVSPASPVPANTRMVSLGSATRLYTGAARVAVGVDALRRAPRRRLLAYAASLGSILIYPILFRL</sequence>
<keyword evidence="1" id="KW-0472">Membrane</keyword>
<proteinExistence type="predicted"/>
<dbReference type="AlphaFoldDB" id="A0A4C1UD26"/>
<keyword evidence="1" id="KW-1133">Transmembrane helix</keyword>
<name>A0A4C1UD26_EUMVA</name>
<reference evidence="2 3" key="1">
    <citation type="journal article" date="2019" name="Commun. Biol.">
        <title>The bagworm genome reveals a unique fibroin gene that provides high tensile strength.</title>
        <authorList>
            <person name="Kono N."/>
            <person name="Nakamura H."/>
            <person name="Ohtoshi R."/>
            <person name="Tomita M."/>
            <person name="Numata K."/>
            <person name="Arakawa K."/>
        </authorList>
    </citation>
    <scope>NUCLEOTIDE SEQUENCE [LARGE SCALE GENOMIC DNA]</scope>
</reference>
<evidence type="ECO:0000313" key="2">
    <source>
        <dbReference type="EMBL" id="GBP24030.1"/>
    </source>
</evidence>